<proteinExistence type="predicted"/>
<organism evidence="1 2">
    <name type="scientific">Cordyceps fumosorosea (strain ARSEF 2679)</name>
    <name type="common">Isaria fumosorosea</name>
    <dbReference type="NCBI Taxonomy" id="1081104"/>
    <lineage>
        <taxon>Eukaryota</taxon>
        <taxon>Fungi</taxon>
        <taxon>Dikarya</taxon>
        <taxon>Ascomycota</taxon>
        <taxon>Pezizomycotina</taxon>
        <taxon>Sordariomycetes</taxon>
        <taxon>Hypocreomycetidae</taxon>
        <taxon>Hypocreales</taxon>
        <taxon>Cordycipitaceae</taxon>
        <taxon>Cordyceps</taxon>
    </lineage>
</organism>
<dbReference type="AlphaFoldDB" id="A0A168DY27"/>
<gene>
    <name evidence="1" type="ORF">ISF_00046</name>
</gene>
<protein>
    <submittedName>
        <fullName evidence="1">Uncharacterized protein</fullName>
    </submittedName>
</protein>
<dbReference type="OrthoDB" id="4858860at2759"/>
<sequence>MEEDVEMSQTPPPQDDRALALQHLLEAMKLPAVLAYADKRVFHATQALRKAGDDREIKAQSNLILGECHEMQDKWHLAYYEYLAARDCLRAADGGPGRWTQAMGHALQFCHCKVFPR</sequence>
<dbReference type="GeneID" id="30016338"/>
<name>A0A168DY27_CORFA</name>
<dbReference type="RefSeq" id="XP_018708103.1">
    <property type="nucleotide sequence ID" value="XM_018843653.1"/>
</dbReference>
<dbReference type="Proteomes" id="UP000076744">
    <property type="component" value="Unassembled WGS sequence"/>
</dbReference>
<keyword evidence="2" id="KW-1185">Reference proteome</keyword>
<accession>A0A168DY27</accession>
<reference evidence="1 2" key="1">
    <citation type="journal article" date="2016" name="Genome Biol. Evol.">
        <title>Divergent and convergent evolution of fungal pathogenicity.</title>
        <authorList>
            <person name="Shang Y."/>
            <person name="Xiao G."/>
            <person name="Zheng P."/>
            <person name="Cen K."/>
            <person name="Zhan S."/>
            <person name="Wang C."/>
        </authorList>
    </citation>
    <scope>NUCLEOTIDE SEQUENCE [LARGE SCALE GENOMIC DNA]</scope>
    <source>
        <strain evidence="1 2">ARSEF 2679</strain>
    </source>
</reference>
<dbReference type="EMBL" id="AZHB01000001">
    <property type="protein sequence ID" value="OAA73145.1"/>
    <property type="molecule type" value="Genomic_DNA"/>
</dbReference>
<evidence type="ECO:0000313" key="1">
    <source>
        <dbReference type="EMBL" id="OAA73145.1"/>
    </source>
</evidence>
<comment type="caution">
    <text evidence="1">The sequence shown here is derived from an EMBL/GenBank/DDBJ whole genome shotgun (WGS) entry which is preliminary data.</text>
</comment>
<evidence type="ECO:0000313" key="2">
    <source>
        <dbReference type="Proteomes" id="UP000076744"/>
    </source>
</evidence>